<dbReference type="Proteomes" id="UP000002574">
    <property type="component" value="Chromosome"/>
</dbReference>
<evidence type="ECO:0000313" key="1">
    <source>
        <dbReference type="EMBL" id="BAI70292.1"/>
    </source>
</evidence>
<dbReference type="AlphaFoldDB" id="D3DKE0"/>
<accession>D3DKE0</accession>
<protein>
    <recommendedName>
        <fullName evidence="3">DUF4258 domain-containing protein</fullName>
    </recommendedName>
</protein>
<evidence type="ECO:0008006" key="3">
    <source>
        <dbReference type="Google" id="ProtNLM"/>
    </source>
</evidence>
<dbReference type="OrthoDB" id="598363at2"/>
<gene>
    <name evidence="1" type="ordered locus">HTH_1848</name>
</gene>
<sequence>MEVLGYKISKHLERYLSGIRSFIKTEWIARVILEPEFVEEVSEEEVRLWKKIPEFGNRFLRVVVNPKDKIIITAFF</sequence>
<reference evidence="1 2" key="1">
    <citation type="journal article" date="2010" name="J. Bacteriol.">
        <title>Complete genome sequence of the thermophilic, obligately chemolithoautotrophic hydrogen-oxidizing bacterium Hydrogenobacter thermophilus TK-6.</title>
        <authorList>
            <person name="Arai H."/>
            <person name="Kanbe H."/>
            <person name="Ishii M."/>
            <person name="Igarashi Y."/>
        </authorList>
    </citation>
    <scope>NUCLEOTIDE SEQUENCE [LARGE SCALE GENOMIC DNA]</scope>
    <source>
        <strain evidence="2">DSM 6534 / IAM 12695 / TK-6 [Tokyo]</strain>
    </source>
</reference>
<keyword evidence="2" id="KW-1185">Reference proteome</keyword>
<dbReference type="STRING" id="608538.HTH_1848"/>
<dbReference type="EMBL" id="AP011112">
    <property type="protein sequence ID" value="BAI70292.1"/>
    <property type="molecule type" value="Genomic_DNA"/>
</dbReference>
<dbReference type="KEGG" id="hte:Hydth_1831"/>
<evidence type="ECO:0000313" key="2">
    <source>
        <dbReference type="Proteomes" id="UP000002574"/>
    </source>
</evidence>
<organism evidence="1 2">
    <name type="scientific">Hydrogenobacter thermophilus (strain DSM 6534 / IAM 12695 / TK-6)</name>
    <dbReference type="NCBI Taxonomy" id="608538"/>
    <lineage>
        <taxon>Bacteria</taxon>
        <taxon>Pseudomonadati</taxon>
        <taxon>Aquificota</taxon>
        <taxon>Aquificia</taxon>
        <taxon>Aquificales</taxon>
        <taxon>Aquificaceae</taxon>
        <taxon>Hydrogenobacter</taxon>
    </lineage>
</organism>
<proteinExistence type="predicted"/>
<dbReference type="KEGG" id="hth:HTH_1848"/>
<name>D3DKE0_HYDTT</name>